<accession>A0A9Q1J487</accession>
<reference evidence="1" key="1">
    <citation type="journal article" date="2023" name="Science">
        <title>Genome structures resolve the early diversification of teleost fishes.</title>
        <authorList>
            <person name="Parey E."/>
            <person name="Louis A."/>
            <person name="Montfort J."/>
            <person name="Bouchez O."/>
            <person name="Roques C."/>
            <person name="Iampietro C."/>
            <person name="Lluch J."/>
            <person name="Castinel A."/>
            <person name="Donnadieu C."/>
            <person name="Desvignes T."/>
            <person name="Floi Bucao C."/>
            <person name="Jouanno E."/>
            <person name="Wen M."/>
            <person name="Mejri S."/>
            <person name="Dirks R."/>
            <person name="Jansen H."/>
            <person name="Henkel C."/>
            <person name="Chen W.J."/>
            <person name="Zahm M."/>
            <person name="Cabau C."/>
            <person name="Klopp C."/>
            <person name="Thompson A.W."/>
            <person name="Robinson-Rechavi M."/>
            <person name="Braasch I."/>
            <person name="Lecointre G."/>
            <person name="Bobe J."/>
            <person name="Postlethwait J.H."/>
            <person name="Berthelot C."/>
            <person name="Roest Crollius H."/>
            <person name="Guiguen Y."/>
        </authorList>
    </citation>
    <scope>NUCLEOTIDE SEQUENCE</scope>
    <source>
        <strain evidence="1">WJC10195</strain>
    </source>
</reference>
<proteinExistence type="predicted"/>
<gene>
    <name evidence="1" type="ORF">SKAU_G00090280</name>
</gene>
<name>A0A9Q1J487_SYNKA</name>
<dbReference type="Proteomes" id="UP001152622">
    <property type="component" value="Chromosome 3"/>
</dbReference>
<dbReference type="AlphaFoldDB" id="A0A9Q1J487"/>
<evidence type="ECO:0000313" key="2">
    <source>
        <dbReference type="Proteomes" id="UP001152622"/>
    </source>
</evidence>
<organism evidence="1 2">
    <name type="scientific">Synaphobranchus kaupii</name>
    <name type="common">Kaup's arrowtooth eel</name>
    <dbReference type="NCBI Taxonomy" id="118154"/>
    <lineage>
        <taxon>Eukaryota</taxon>
        <taxon>Metazoa</taxon>
        <taxon>Chordata</taxon>
        <taxon>Craniata</taxon>
        <taxon>Vertebrata</taxon>
        <taxon>Euteleostomi</taxon>
        <taxon>Actinopterygii</taxon>
        <taxon>Neopterygii</taxon>
        <taxon>Teleostei</taxon>
        <taxon>Anguilliformes</taxon>
        <taxon>Synaphobranchidae</taxon>
        <taxon>Synaphobranchus</taxon>
    </lineage>
</organism>
<sequence>MVARFVPGAMDLVPRGAEFGLLWRFSTGTGRMFLRALIQSLTKIRPLRYEGCRPQFASGKAEEEREETYVSRWANGQTSLSGRE</sequence>
<evidence type="ECO:0000313" key="1">
    <source>
        <dbReference type="EMBL" id="KAJ8369000.1"/>
    </source>
</evidence>
<keyword evidence="2" id="KW-1185">Reference proteome</keyword>
<protein>
    <submittedName>
        <fullName evidence="1">Uncharacterized protein</fullName>
    </submittedName>
</protein>
<dbReference type="EMBL" id="JAINUF010000003">
    <property type="protein sequence ID" value="KAJ8369000.1"/>
    <property type="molecule type" value="Genomic_DNA"/>
</dbReference>
<comment type="caution">
    <text evidence="1">The sequence shown here is derived from an EMBL/GenBank/DDBJ whole genome shotgun (WGS) entry which is preliminary data.</text>
</comment>